<evidence type="ECO:0000256" key="2">
    <source>
        <dbReference type="ARBA" id="ARBA00005995"/>
    </source>
</evidence>
<protein>
    <submittedName>
        <fullName evidence="6">FAD-dependent oxidoreductase</fullName>
    </submittedName>
</protein>
<dbReference type="InterPro" id="IPR036188">
    <property type="entry name" value="FAD/NAD-bd_sf"/>
</dbReference>
<evidence type="ECO:0000256" key="1">
    <source>
        <dbReference type="ARBA" id="ARBA00001974"/>
    </source>
</evidence>
<dbReference type="SUPFAM" id="SSF51905">
    <property type="entry name" value="FAD/NAD(P)-binding domain"/>
    <property type="match status" value="1"/>
</dbReference>
<keyword evidence="7" id="KW-1185">Reference proteome</keyword>
<dbReference type="InterPro" id="IPR002937">
    <property type="entry name" value="Amino_oxidase"/>
</dbReference>
<dbReference type="Pfam" id="PF01593">
    <property type="entry name" value="Amino_oxidase"/>
    <property type="match status" value="1"/>
</dbReference>
<feature type="binding site" evidence="4">
    <location>
        <position position="87"/>
    </location>
    <ligand>
        <name>FAD</name>
        <dbReference type="ChEBI" id="CHEBI:57692"/>
    </ligand>
</feature>
<dbReference type="InterPro" id="IPR001613">
    <property type="entry name" value="Flavin_amine_oxidase"/>
</dbReference>
<comment type="cofactor">
    <cofactor evidence="1">
        <name>FAD</name>
        <dbReference type="ChEBI" id="CHEBI:57692"/>
    </cofactor>
</comment>
<dbReference type="RefSeq" id="WP_251918687.1">
    <property type="nucleotide sequence ID" value="NZ_JAMRXG010000030.1"/>
</dbReference>
<dbReference type="AlphaFoldDB" id="A0A9X2EHT3"/>
<dbReference type="Proteomes" id="UP001139157">
    <property type="component" value="Unassembled WGS sequence"/>
</dbReference>
<evidence type="ECO:0000259" key="5">
    <source>
        <dbReference type="Pfam" id="PF01593"/>
    </source>
</evidence>
<comment type="caution">
    <text evidence="6">The sequence shown here is derived from an EMBL/GenBank/DDBJ whole genome shotgun (WGS) entry which is preliminary data.</text>
</comment>
<comment type="similarity">
    <text evidence="2">Belongs to the flavin monoamine oxidase family.</text>
</comment>
<dbReference type="PANTHER" id="PTHR43563">
    <property type="entry name" value="AMINE OXIDASE"/>
    <property type="match status" value="1"/>
</dbReference>
<accession>A0A9X2EHT3</accession>
<proteinExistence type="inferred from homology"/>
<keyword evidence="3" id="KW-0560">Oxidoreductase</keyword>
<dbReference type="PANTHER" id="PTHR43563:SF1">
    <property type="entry name" value="AMINE OXIDASE [FLAVIN-CONTAINING] B"/>
    <property type="match status" value="1"/>
</dbReference>
<feature type="domain" description="Amine oxidase" evidence="5">
    <location>
        <begin position="68"/>
        <end position="109"/>
    </location>
</feature>
<dbReference type="Gene3D" id="1.10.405.10">
    <property type="entry name" value="Guanine Nucleotide Dissociation Inhibitor, domain 1"/>
    <property type="match status" value="1"/>
</dbReference>
<sequence length="113" mass="11952">MPGGIGTGLVATAGALLPGLAEVAAAIARIDATAIGFPVGEPWRHPDAAYLDSITWQDWIDARPGILTRYGPALRQPVDRIHWAGTETADYWQGYLEGAIRSGERAAAETLGI</sequence>
<name>A0A9X2EHT3_9NOCA</name>
<dbReference type="EMBL" id="JAMRXG010000030">
    <property type="protein sequence ID" value="MCM6778938.1"/>
    <property type="molecule type" value="Genomic_DNA"/>
</dbReference>
<dbReference type="InterPro" id="IPR050703">
    <property type="entry name" value="Flavin_MAO"/>
</dbReference>
<reference evidence="6" key="1">
    <citation type="submission" date="2022-06" db="EMBL/GenBank/DDBJ databases">
        <title>Novel species in genus nocardia.</title>
        <authorList>
            <person name="Li F."/>
        </authorList>
    </citation>
    <scope>NUCLEOTIDE SEQUENCE</scope>
    <source>
        <strain evidence="6">CDC141</strain>
    </source>
</reference>
<organism evidence="6 7">
    <name type="scientific">Nocardia pulmonis</name>
    <dbReference type="NCBI Taxonomy" id="2951408"/>
    <lineage>
        <taxon>Bacteria</taxon>
        <taxon>Bacillati</taxon>
        <taxon>Actinomycetota</taxon>
        <taxon>Actinomycetes</taxon>
        <taxon>Mycobacteriales</taxon>
        <taxon>Nocardiaceae</taxon>
        <taxon>Nocardia</taxon>
    </lineage>
</organism>
<dbReference type="Gene3D" id="3.50.50.60">
    <property type="entry name" value="FAD/NAD(P)-binding domain"/>
    <property type="match status" value="1"/>
</dbReference>
<evidence type="ECO:0000256" key="3">
    <source>
        <dbReference type="ARBA" id="ARBA00023002"/>
    </source>
</evidence>
<gene>
    <name evidence="6" type="ORF">NDR86_36215</name>
</gene>
<dbReference type="PRINTS" id="PR00757">
    <property type="entry name" value="AMINEOXDASEF"/>
</dbReference>
<evidence type="ECO:0000313" key="7">
    <source>
        <dbReference type="Proteomes" id="UP001139157"/>
    </source>
</evidence>
<evidence type="ECO:0000256" key="4">
    <source>
        <dbReference type="PIRSR" id="PIRSR601613-1"/>
    </source>
</evidence>
<dbReference type="GO" id="GO:0016491">
    <property type="term" value="F:oxidoreductase activity"/>
    <property type="evidence" value="ECO:0007669"/>
    <property type="project" value="UniProtKB-KW"/>
</dbReference>
<evidence type="ECO:0000313" key="6">
    <source>
        <dbReference type="EMBL" id="MCM6778938.1"/>
    </source>
</evidence>